<proteinExistence type="predicted"/>
<protein>
    <recommendedName>
        <fullName evidence="3">Lipoprotein</fullName>
    </recommendedName>
</protein>
<dbReference type="AlphaFoldDB" id="A0A178IG08"/>
<sequence>MLLALLAGCLSAPLDPLNRGPFFTPVNFRGSKSWPSDVRRVAVLPLDAHGAALPEDFVSSLDPVWLAALQDTQRAEFVPVSRYQLSRLFSGTRSLDSTGLLPEHFLQRVAGATGADAVLFCDVTGSNPYAPMSIGLRTKLVHLRSGSLIWACDERFDAREPAVANSARRFARDSGSARGDAVTAILQSPTAFAAYASSSVAATFPNR</sequence>
<dbReference type="EMBL" id="LRRQ01000126">
    <property type="protein sequence ID" value="OAM88658.1"/>
    <property type="molecule type" value="Genomic_DNA"/>
</dbReference>
<comment type="caution">
    <text evidence="1">The sequence shown here is derived from an EMBL/GenBank/DDBJ whole genome shotgun (WGS) entry which is preliminary data.</text>
</comment>
<dbReference type="OrthoDB" id="194005at2"/>
<keyword evidence="2" id="KW-1185">Reference proteome</keyword>
<dbReference type="Gene3D" id="3.40.50.10610">
    <property type="entry name" value="ABC-type transport auxiliary lipoprotein component"/>
    <property type="match status" value="1"/>
</dbReference>
<evidence type="ECO:0008006" key="3">
    <source>
        <dbReference type="Google" id="ProtNLM"/>
    </source>
</evidence>
<accession>A0A178IG08</accession>
<evidence type="ECO:0000313" key="2">
    <source>
        <dbReference type="Proteomes" id="UP000078486"/>
    </source>
</evidence>
<reference evidence="1 2" key="1">
    <citation type="submission" date="2016-01" db="EMBL/GenBank/DDBJ databases">
        <title>High potential of lignocellulose degradation of a new Verrucomicrobia species.</title>
        <authorList>
            <person name="Wang Y."/>
            <person name="Shi Y."/>
            <person name="Qiu Z."/>
            <person name="Liu S."/>
            <person name="Yang H."/>
        </authorList>
    </citation>
    <scope>NUCLEOTIDE SEQUENCE [LARGE SCALE GENOMIC DNA]</scope>
    <source>
        <strain evidence="1 2">TSB47</strain>
    </source>
</reference>
<dbReference type="Proteomes" id="UP000078486">
    <property type="component" value="Unassembled WGS sequence"/>
</dbReference>
<name>A0A178IG08_9BACT</name>
<gene>
    <name evidence="1" type="ORF">AW736_16170</name>
</gene>
<evidence type="ECO:0000313" key="1">
    <source>
        <dbReference type="EMBL" id="OAM88658.1"/>
    </source>
</evidence>
<dbReference type="STRING" id="1184151.AW736_16170"/>
<organism evidence="1 2">
    <name type="scientific">Termitidicoccus mucosus</name>
    <dbReference type="NCBI Taxonomy" id="1184151"/>
    <lineage>
        <taxon>Bacteria</taxon>
        <taxon>Pseudomonadati</taxon>
        <taxon>Verrucomicrobiota</taxon>
        <taxon>Opitutia</taxon>
        <taxon>Opitutales</taxon>
        <taxon>Opitutaceae</taxon>
        <taxon>Termitidicoccus</taxon>
    </lineage>
</organism>